<dbReference type="Gene3D" id="3.40.50.1110">
    <property type="entry name" value="SGNH hydrolase"/>
    <property type="match status" value="1"/>
</dbReference>
<dbReference type="SUPFAM" id="SSF52266">
    <property type="entry name" value="SGNH hydrolase"/>
    <property type="match status" value="1"/>
</dbReference>
<name>A0AAN8FX22_PATCE</name>
<comment type="caution">
    <text evidence="1">The sequence shown here is derived from an EMBL/GenBank/DDBJ whole genome shotgun (WGS) entry which is preliminary data.</text>
</comment>
<sequence length="176" mass="20443">MFPNALISFLELLPRDSKDVNLSVKELNTNLRKVCKDTKTRFVESAESFMNSDNTIKPLMYHDTVYLNDIGLAKLASIVKSVFHINLFGHTRSPYDYKPRADTRNNLLSSPYPHFQLPPTTRSTHNFKPKYDSRSKVSPFSYPPFKLPPPNYQDMRFPPQLPFLSYHRIIRFNSGT</sequence>
<accession>A0AAN8FX22</accession>
<keyword evidence="2" id="KW-1185">Reference proteome</keyword>
<dbReference type="EMBL" id="JAZGQO010000021">
    <property type="protein sequence ID" value="KAK6166012.1"/>
    <property type="molecule type" value="Genomic_DNA"/>
</dbReference>
<protein>
    <submittedName>
        <fullName evidence="1">Uncharacterized protein</fullName>
    </submittedName>
</protein>
<proteinExistence type="predicted"/>
<organism evidence="1 2">
    <name type="scientific">Patella caerulea</name>
    <name type="common">Rayed Mediterranean limpet</name>
    <dbReference type="NCBI Taxonomy" id="87958"/>
    <lineage>
        <taxon>Eukaryota</taxon>
        <taxon>Metazoa</taxon>
        <taxon>Spiralia</taxon>
        <taxon>Lophotrochozoa</taxon>
        <taxon>Mollusca</taxon>
        <taxon>Gastropoda</taxon>
        <taxon>Patellogastropoda</taxon>
        <taxon>Patelloidea</taxon>
        <taxon>Patellidae</taxon>
        <taxon>Patella</taxon>
    </lineage>
</organism>
<dbReference type="Proteomes" id="UP001347796">
    <property type="component" value="Unassembled WGS sequence"/>
</dbReference>
<reference evidence="1 2" key="1">
    <citation type="submission" date="2024-01" db="EMBL/GenBank/DDBJ databases">
        <title>The genome of the rayed Mediterranean limpet Patella caerulea (Linnaeus, 1758).</title>
        <authorList>
            <person name="Anh-Thu Weber A."/>
            <person name="Halstead-Nussloch G."/>
        </authorList>
    </citation>
    <scope>NUCLEOTIDE SEQUENCE [LARGE SCALE GENOMIC DNA]</scope>
    <source>
        <strain evidence="1">AATW-2023a</strain>
        <tissue evidence="1">Whole specimen</tissue>
    </source>
</reference>
<dbReference type="InterPro" id="IPR036514">
    <property type="entry name" value="SGNH_hydro_sf"/>
</dbReference>
<evidence type="ECO:0000313" key="2">
    <source>
        <dbReference type="Proteomes" id="UP001347796"/>
    </source>
</evidence>
<gene>
    <name evidence="1" type="ORF">SNE40_022805</name>
</gene>
<evidence type="ECO:0000313" key="1">
    <source>
        <dbReference type="EMBL" id="KAK6166012.1"/>
    </source>
</evidence>
<dbReference type="AlphaFoldDB" id="A0AAN8FX22"/>